<dbReference type="InterPro" id="IPR010239">
    <property type="entry name" value="CHP02001"/>
</dbReference>
<dbReference type="Proteomes" id="UP000502179">
    <property type="component" value="Chromosome"/>
</dbReference>
<dbReference type="EMBL" id="CP048877">
    <property type="protein sequence ID" value="QIJ71264.1"/>
    <property type="molecule type" value="Genomic_DNA"/>
</dbReference>
<evidence type="ECO:0000313" key="2">
    <source>
        <dbReference type="Proteomes" id="UP000502179"/>
    </source>
</evidence>
<dbReference type="AlphaFoldDB" id="A0A6G7PUA2"/>
<dbReference type="KEGG" id="tav:G4V39_02745"/>
<proteinExistence type="predicted"/>
<gene>
    <name evidence="1" type="ORF">G4V39_02745</name>
</gene>
<dbReference type="RefSeq" id="WP_166031486.1">
    <property type="nucleotide sequence ID" value="NZ_CP048877.1"/>
</dbReference>
<organism evidence="1 2">
    <name type="scientific">Thermosulfuriphilus ammonigenes</name>
    <dbReference type="NCBI Taxonomy" id="1936021"/>
    <lineage>
        <taxon>Bacteria</taxon>
        <taxon>Pseudomonadati</taxon>
        <taxon>Thermodesulfobacteriota</taxon>
        <taxon>Thermodesulfobacteria</taxon>
        <taxon>Thermodesulfobacteriales</taxon>
        <taxon>Thermodesulfobacteriaceae</taxon>
        <taxon>Thermosulfuriphilus</taxon>
    </lineage>
</organism>
<protein>
    <submittedName>
        <fullName evidence="1">Uncharacterized protein</fullName>
    </submittedName>
</protein>
<keyword evidence="2" id="KW-1185">Reference proteome</keyword>
<dbReference type="Pfam" id="PF09694">
    <property type="entry name" value="Gcw_chp"/>
    <property type="match status" value="1"/>
</dbReference>
<reference evidence="1 2" key="1">
    <citation type="submission" date="2020-02" db="EMBL/GenBank/DDBJ databases">
        <title>Genome analysis of Thermosulfuriphilus ammonigenes ST65T, an anaerobic thermophilic chemolithoautotrophic bacterium isolated from a deep-sea hydrothermal vent.</title>
        <authorList>
            <person name="Slobodkina G."/>
            <person name="Allioux M."/>
            <person name="Merkel A."/>
            <person name="Alain K."/>
            <person name="Jebbar M."/>
            <person name="Slobodkin A."/>
        </authorList>
    </citation>
    <scope>NUCLEOTIDE SEQUENCE [LARGE SCALE GENOMIC DNA]</scope>
    <source>
        <strain evidence="1 2">ST65</strain>
    </source>
</reference>
<name>A0A6G7PUA2_9BACT</name>
<accession>A0A6G7PUA2</accession>
<sequence length="272" mass="30058">MEVVRFRVGAWLVGMVLLLATVLPAWGQEKPSGEASVDVLSQYIWRGYALSSDSVVIEPSIGLSYRGFYANFWGNYDTNEKSNASGGPGRTPDEANWNETDFTVGYTYDKLPYGLSLDVGTIYYSFDYADDSFEIYAGLSATCPFTGIDFGLTVYREVSHYPGWWIELSAAKSFPLPWYKASLDLGATVIYQSSDDAGAYADPDDPNDEYSAWHSANISVAVSIPVGEYITVTPQVGYWFALSSDAKDVIETTSWESQHDYLYGGIGVSMSW</sequence>
<evidence type="ECO:0000313" key="1">
    <source>
        <dbReference type="EMBL" id="QIJ71264.1"/>
    </source>
</evidence>